<organism evidence="8 9">
    <name type="scientific">Brassica carinata</name>
    <name type="common">Ethiopian mustard</name>
    <name type="synonym">Abyssinian cabbage</name>
    <dbReference type="NCBI Taxonomy" id="52824"/>
    <lineage>
        <taxon>Eukaryota</taxon>
        <taxon>Viridiplantae</taxon>
        <taxon>Streptophyta</taxon>
        <taxon>Embryophyta</taxon>
        <taxon>Tracheophyta</taxon>
        <taxon>Spermatophyta</taxon>
        <taxon>Magnoliopsida</taxon>
        <taxon>eudicotyledons</taxon>
        <taxon>Gunneridae</taxon>
        <taxon>Pentapetalae</taxon>
        <taxon>rosids</taxon>
        <taxon>malvids</taxon>
        <taxon>Brassicales</taxon>
        <taxon>Brassicaceae</taxon>
        <taxon>Brassiceae</taxon>
        <taxon>Brassica</taxon>
    </lineage>
</organism>
<evidence type="ECO:0000256" key="1">
    <source>
        <dbReference type="ARBA" id="ARBA00022723"/>
    </source>
</evidence>
<reference evidence="8 9" key="1">
    <citation type="submission" date="2020-02" db="EMBL/GenBank/DDBJ databases">
        <authorList>
            <person name="Ma Q."/>
            <person name="Huang Y."/>
            <person name="Song X."/>
            <person name="Pei D."/>
        </authorList>
    </citation>
    <scope>NUCLEOTIDE SEQUENCE [LARGE SCALE GENOMIC DNA]</scope>
    <source>
        <strain evidence="8">Sxm20200214</strain>
        <tissue evidence="8">Leaf</tissue>
    </source>
</reference>
<dbReference type="PANTHER" id="PTHR12547">
    <property type="entry name" value="CCCH ZINC FINGER/TIS11-RELATED"/>
    <property type="match status" value="1"/>
</dbReference>
<accession>A0A8X7WKM1</accession>
<evidence type="ECO:0000256" key="4">
    <source>
        <dbReference type="ARBA" id="ARBA00022833"/>
    </source>
</evidence>
<dbReference type="GO" id="GO:0003729">
    <property type="term" value="F:mRNA binding"/>
    <property type="evidence" value="ECO:0007669"/>
    <property type="project" value="InterPro"/>
</dbReference>
<dbReference type="InterPro" id="IPR045877">
    <property type="entry name" value="ZFP36-like"/>
</dbReference>
<dbReference type="GO" id="GO:0008270">
    <property type="term" value="F:zinc ion binding"/>
    <property type="evidence" value="ECO:0007669"/>
    <property type="project" value="UniProtKB-KW"/>
</dbReference>
<evidence type="ECO:0000256" key="3">
    <source>
        <dbReference type="ARBA" id="ARBA00022771"/>
    </source>
</evidence>
<evidence type="ECO:0000256" key="6">
    <source>
        <dbReference type="SAM" id="SignalP"/>
    </source>
</evidence>
<dbReference type="Pfam" id="PF00642">
    <property type="entry name" value="zf-CCCH"/>
    <property type="match status" value="1"/>
</dbReference>
<feature type="signal peptide" evidence="6">
    <location>
        <begin position="1"/>
        <end position="22"/>
    </location>
</feature>
<evidence type="ECO:0000313" key="9">
    <source>
        <dbReference type="Proteomes" id="UP000886595"/>
    </source>
</evidence>
<comment type="caution">
    <text evidence="8">The sequence shown here is derived from an EMBL/GenBank/DDBJ whole genome shotgun (WGS) entry which is preliminary data.</text>
</comment>
<feature type="chain" id="PRO_5036461429" description="C3H1-type domain-containing protein" evidence="6">
    <location>
        <begin position="23"/>
        <end position="243"/>
    </location>
</feature>
<dbReference type="GO" id="GO:0006355">
    <property type="term" value="P:regulation of DNA-templated transcription"/>
    <property type="evidence" value="ECO:0007669"/>
    <property type="project" value="UniProtKB-ARBA"/>
</dbReference>
<gene>
    <name evidence="8" type="ORF">Bca52824_002337</name>
</gene>
<dbReference type="FunFam" id="4.10.1000.10:FF:000003">
    <property type="entry name" value="Zinc finger CCCH domain-containing protein"/>
    <property type="match status" value="1"/>
</dbReference>
<dbReference type="SUPFAM" id="SSF90229">
    <property type="entry name" value="CCCH zinc finger"/>
    <property type="match status" value="1"/>
</dbReference>
<keyword evidence="3 5" id="KW-0863">Zinc-finger</keyword>
<keyword evidence="2" id="KW-0677">Repeat</keyword>
<evidence type="ECO:0000256" key="2">
    <source>
        <dbReference type="ARBA" id="ARBA00022737"/>
    </source>
</evidence>
<dbReference type="InterPro" id="IPR000571">
    <property type="entry name" value="Znf_CCCH"/>
</dbReference>
<keyword evidence="1 5" id="KW-0479">Metal-binding</keyword>
<dbReference type="Gene3D" id="4.10.1000.10">
    <property type="entry name" value="Zinc finger, CCCH-type"/>
    <property type="match status" value="1"/>
</dbReference>
<keyword evidence="4 5" id="KW-0862">Zinc</keyword>
<feature type="domain" description="C3H1-type" evidence="7">
    <location>
        <begin position="177"/>
        <end position="204"/>
    </location>
</feature>
<dbReference type="OrthoDB" id="410307at2759"/>
<dbReference type="InterPro" id="IPR036855">
    <property type="entry name" value="Znf_CCCH_sf"/>
</dbReference>
<dbReference type="SMART" id="SM00356">
    <property type="entry name" value="ZnF_C3H1"/>
    <property type="match status" value="1"/>
</dbReference>
<dbReference type="PANTHER" id="PTHR12547:SF18">
    <property type="entry name" value="PROTEIN TIS11"/>
    <property type="match status" value="1"/>
</dbReference>
<evidence type="ECO:0000313" key="8">
    <source>
        <dbReference type="EMBL" id="KAG2331157.1"/>
    </source>
</evidence>
<keyword evidence="6" id="KW-0732">Signal</keyword>
<dbReference type="PROSITE" id="PS50103">
    <property type="entry name" value="ZF_C3H1"/>
    <property type="match status" value="1"/>
</dbReference>
<sequence length="243" mass="27881">MISVNFILYRFSIFSIVSLPCAEDLMKIRRQKEVLHRNQLLGKPRIHEKIKVMQEARLQRIQVTLILVLMEIVGPPVQDREKERERERERLSFVSAWNSNWEDDQKIILRMKLCRKFCFGEECPYEDRRRAWLCVVDTLSVENGIAASHQVEADRQGSIPVPAAPMINGGGGVKTVYWKTRLCGKFEKGQCPFGDSCHFAHGQAELLQHFVGRVEGEAMNSGACKRSICNETNCTSNSRFFCS</sequence>
<dbReference type="EMBL" id="JAAMPC010000001">
    <property type="protein sequence ID" value="KAG2331157.1"/>
    <property type="molecule type" value="Genomic_DNA"/>
</dbReference>
<feature type="zinc finger region" description="C3H1-type" evidence="5">
    <location>
        <begin position="177"/>
        <end position="204"/>
    </location>
</feature>
<evidence type="ECO:0000256" key="5">
    <source>
        <dbReference type="PROSITE-ProRule" id="PRU00723"/>
    </source>
</evidence>
<proteinExistence type="predicted"/>
<keyword evidence="9" id="KW-1185">Reference proteome</keyword>
<name>A0A8X7WKM1_BRACI</name>
<dbReference type="Proteomes" id="UP000886595">
    <property type="component" value="Unassembled WGS sequence"/>
</dbReference>
<evidence type="ECO:0000259" key="7">
    <source>
        <dbReference type="PROSITE" id="PS50103"/>
    </source>
</evidence>
<protein>
    <recommendedName>
        <fullName evidence="7">C3H1-type domain-containing protein</fullName>
    </recommendedName>
</protein>
<dbReference type="AlphaFoldDB" id="A0A8X7WKM1"/>